<comment type="similarity">
    <text evidence="1">Belongs to the 'GDSL' lipolytic enzyme family.</text>
</comment>
<evidence type="ECO:0000313" key="6">
    <source>
        <dbReference type="Proteomes" id="UP000239757"/>
    </source>
</evidence>
<dbReference type="InterPro" id="IPR001087">
    <property type="entry name" value="GDSL"/>
</dbReference>
<organism evidence="5 6">
    <name type="scientific">Gossypium barbadense</name>
    <name type="common">Sea Island cotton</name>
    <name type="synonym">Hibiscus barbadensis</name>
    <dbReference type="NCBI Taxonomy" id="3634"/>
    <lineage>
        <taxon>Eukaryota</taxon>
        <taxon>Viridiplantae</taxon>
        <taxon>Streptophyta</taxon>
        <taxon>Embryophyta</taxon>
        <taxon>Tracheophyta</taxon>
        <taxon>Spermatophyta</taxon>
        <taxon>Magnoliopsida</taxon>
        <taxon>eudicotyledons</taxon>
        <taxon>Gunneridae</taxon>
        <taxon>Pentapetalae</taxon>
        <taxon>rosids</taxon>
        <taxon>malvids</taxon>
        <taxon>Malvales</taxon>
        <taxon>Malvaceae</taxon>
        <taxon>Malvoideae</taxon>
        <taxon>Gossypium</taxon>
    </lineage>
</organism>
<evidence type="ECO:0000256" key="1">
    <source>
        <dbReference type="ARBA" id="ARBA00008668"/>
    </source>
</evidence>
<dbReference type="EMBL" id="KZ663560">
    <property type="protein sequence ID" value="PPS11672.1"/>
    <property type="molecule type" value="Genomic_DNA"/>
</dbReference>
<evidence type="ECO:0000256" key="4">
    <source>
        <dbReference type="ARBA" id="ARBA00023098"/>
    </source>
</evidence>
<keyword evidence="4" id="KW-0443">Lipid metabolism</keyword>
<keyword evidence="3" id="KW-0442">Lipid degradation</keyword>
<proteinExistence type="inferred from homology"/>
<evidence type="ECO:0000256" key="2">
    <source>
        <dbReference type="ARBA" id="ARBA00022801"/>
    </source>
</evidence>
<dbReference type="InterPro" id="IPR035669">
    <property type="entry name" value="SGNH_plant_lipase-like"/>
</dbReference>
<dbReference type="AlphaFoldDB" id="A0A2P5Y7V3"/>
<gene>
    <name evidence="5" type="ORF">GOBAR_AA08968</name>
</gene>
<dbReference type="PANTHER" id="PTHR45648">
    <property type="entry name" value="GDSL LIPASE/ACYLHYDROLASE FAMILY PROTEIN (AFU_ORTHOLOGUE AFUA_4G14700)"/>
    <property type="match status" value="1"/>
</dbReference>
<name>A0A2P5Y7V3_GOSBA</name>
<dbReference type="InterPro" id="IPR051058">
    <property type="entry name" value="GDSL_Est/Lipase"/>
</dbReference>
<dbReference type="Gene3D" id="3.40.50.1110">
    <property type="entry name" value="SGNH hydrolase"/>
    <property type="match status" value="1"/>
</dbReference>
<keyword evidence="2" id="KW-0378">Hydrolase</keyword>
<evidence type="ECO:0000256" key="3">
    <source>
        <dbReference type="ARBA" id="ARBA00022963"/>
    </source>
</evidence>
<reference evidence="5 6" key="1">
    <citation type="submission" date="2015-01" db="EMBL/GenBank/DDBJ databases">
        <title>Genome of allotetraploid Gossypium barbadense reveals genomic plasticity and fiber elongation in cotton evolution.</title>
        <authorList>
            <person name="Chen X."/>
            <person name="Liu X."/>
            <person name="Zhao B."/>
            <person name="Zheng H."/>
            <person name="Hu Y."/>
            <person name="Lu G."/>
            <person name="Yang C."/>
            <person name="Chen J."/>
            <person name="Shan C."/>
            <person name="Zhang L."/>
            <person name="Zhou Y."/>
            <person name="Wang L."/>
            <person name="Guo W."/>
            <person name="Bai Y."/>
            <person name="Ruan J."/>
            <person name="Shangguan X."/>
            <person name="Mao Y."/>
            <person name="Jiang J."/>
            <person name="Zhu Y."/>
            <person name="Lei J."/>
            <person name="Kang H."/>
            <person name="Chen S."/>
            <person name="He X."/>
            <person name="Wang R."/>
            <person name="Wang Y."/>
            <person name="Chen J."/>
            <person name="Wang L."/>
            <person name="Yu S."/>
            <person name="Wang B."/>
            <person name="Wei J."/>
            <person name="Song S."/>
            <person name="Lu X."/>
            <person name="Gao Z."/>
            <person name="Gu W."/>
            <person name="Deng X."/>
            <person name="Ma D."/>
            <person name="Wang S."/>
            <person name="Liang W."/>
            <person name="Fang L."/>
            <person name="Cai C."/>
            <person name="Zhu X."/>
            <person name="Zhou B."/>
            <person name="Zhang Y."/>
            <person name="Chen Z."/>
            <person name="Xu S."/>
            <person name="Zhu R."/>
            <person name="Wang S."/>
            <person name="Zhang T."/>
            <person name="Zhao G."/>
        </authorList>
    </citation>
    <scope>NUCLEOTIDE SEQUENCE [LARGE SCALE GENOMIC DNA]</scope>
    <source>
        <strain evidence="6">cv. Xinhai21</strain>
        <tissue evidence="5">Leaf</tissue>
    </source>
</reference>
<dbReference type="PANTHER" id="PTHR45648:SF17">
    <property type="entry name" value="GDSL ESTERASE_LIPASE"/>
    <property type="match status" value="1"/>
</dbReference>
<dbReference type="CDD" id="cd01837">
    <property type="entry name" value="SGNH_plant_lipase_like"/>
    <property type="match status" value="1"/>
</dbReference>
<dbReference type="GO" id="GO:0016042">
    <property type="term" value="P:lipid catabolic process"/>
    <property type="evidence" value="ECO:0007669"/>
    <property type="project" value="UniProtKB-KW"/>
</dbReference>
<dbReference type="GO" id="GO:0016788">
    <property type="term" value="F:hydrolase activity, acting on ester bonds"/>
    <property type="evidence" value="ECO:0007669"/>
    <property type="project" value="InterPro"/>
</dbReference>
<dbReference type="OrthoDB" id="1600564at2759"/>
<dbReference type="Pfam" id="PF00657">
    <property type="entry name" value="Lipase_GDSL"/>
    <property type="match status" value="1"/>
</dbReference>
<dbReference type="Proteomes" id="UP000239757">
    <property type="component" value="Unassembled WGS sequence"/>
</dbReference>
<dbReference type="InterPro" id="IPR036514">
    <property type="entry name" value="SGNH_hydro_sf"/>
</dbReference>
<evidence type="ECO:0000313" key="5">
    <source>
        <dbReference type="EMBL" id="PPS11672.1"/>
    </source>
</evidence>
<protein>
    <recommendedName>
        <fullName evidence="7">GDSL esterase/lipase</fullName>
    </recommendedName>
</protein>
<evidence type="ECO:0008006" key="7">
    <source>
        <dbReference type="Google" id="ProtNLM"/>
    </source>
</evidence>
<sequence>MKVILPKYRENGPRFPMEKRFVFVVFSLVIGVVQSVNAEVPAIFVLGDSTSDVGTNNYLPQSTIKANFPHHGIDFPFAIPTGRFSNGFNTADFLAKLFGFKKSPPPFFSQNVKFSIKIRKFRGINFSSAGCGLLGSTGQTTPLQKNVITMEEQLFQFSTVHNDLLTFKGPLETEKFLSKSLFFISIGSNDIMNNYYSSNPIPKEYFIPKLGLVYEKHLRNLISLGARKFGIVSVPALGCCPSQRIYQANGECLEELNNQARAFFSTMELLLGNLRLEFKDIKYSLGNMVDMTLNVIDNALAFNFKFVKTACCGSGTLNAQGSCSPISDLCSNRNEYLFWDSFHPTQTASKLAAFTLYGGEPRFVSPINFSQLPDA</sequence>
<accession>A0A2P5Y7V3</accession>